<evidence type="ECO:0000313" key="2">
    <source>
        <dbReference type="EMBL" id="KAJ8490505.1"/>
    </source>
</evidence>
<gene>
    <name evidence="2" type="ORF">OPV22_012226</name>
</gene>
<dbReference type="EMBL" id="JAQQAF010000004">
    <property type="protein sequence ID" value="KAJ8490505.1"/>
    <property type="molecule type" value="Genomic_DNA"/>
</dbReference>
<proteinExistence type="predicted"/>
<organism evidence="2 3">
    <name type="scientific">Ensete ventricosum</name>
    <name type="common">Abyssinian banana</name>
    <name type="synonym">Musa ensete</name>
    <dbReference type="NCBI Taxonomy" id="4639"/>
    <lineage>
        <taxon>Eukaryota</taxon>
        <taxon>Viridiplantae</taxon>
        <taxon>Streptophyta</taxon>
        <taxon>Embryophyta</taxon>
        <taxon>Tracheophyta</taxon>
        <taxon>Spermatophyta</taxon>
        <taxon>Magnoliopsida</taxon>
        <taxon>Liliopsida</taxon>
        <taxon>Zingiberales</taxon>
        <taxon>Musaceae</taxon>
        <taxon>Ensete</taxon>
    </lineage>
</organism>
<keyword evidence="1" id="KW-0812">Transmembrane</keyword>
<comment type="caution">
    <text evidence="2">The sequence shown here is derived from an EMBL/GenBank/DDBJ whole genome shotgun (WGS) entry which is preliminary data.</text>
</comment>
<feature type="transmembrane region" description="Helical" evidence="1">
    <location>
        <begin position="89"/>
        <end position="113"/>
    </location>
</feature>
<protein>
    <submittedName>
        <fullName evidence="2">Uncharacterized protein</fullName>
    </submittedName>
</protein>
<keyword evidence="1" id="KW-0472">Membrane</keyword>
<keyword evidence="3" id="KW-1185">Reference proteome</keyword>
<reference evidence="2 3" key="1">
    <citation type="submission" date="2022-12" db="EMBL/GenBank/DDBJ databases">
        <title>Chromosome-scale assembly of the Ensete ventricosum genome.</title>
        <authorList>
            <person name="Dussert Y."/>
            <person name="Stocks J."/>
            <person name="Wendawek A."/>
            <person name="Woldeyes F."/>
            <person name="Nichols R.A."/>
            <person name="Borrell J.S."/>
        </authorList>
    </citation>
    <scope>NUCLEOTIDE SEQUENCE [LARGE SCALE GENOMIC DNA]</scope>
    <source>
        <strain evidence="3">cv. Maze</strain>
        <tissue evidence="2">Seeds</tissue>
    </source>
</reference>
<name>A0AAV8R2N9_ENSVE</name>
<accession>A0AAV8R2N9</accession>
<sequence length="117" mass="12661">MDVTWQSDSDRVGRTGLLLGGGPIGRATLASRVRIRSRNRRLQVAAVVEAYVALSVKPESSTDSLASAHPPRLMRSFSKSKSKDLSFPFPAGAMSLAPDFLLLFLVPVVAAAFRRPH</sequence>
<evidence type="ECO:0000256" key="1">
    <source>
        <dbReference type="SAM" id="Phobius"/>
    </source>
</evidence>
<keyword evidence="1" id="KW-1133">Transmembrane helix</keyword>
<dbReference type="AlphaFoldDB" id="A0AAV8R2N9"/>
<evidence type="ECO:0000313" key="3">
    <source>
        <dbReference type="Proteomes" id="UP001222027"/>
    </source>
</evidence>
<dbReference type="Proteomes" id="UP001222027">
    <property type="component" value="Unassembled WGS sequence"/>
</dbReference>